<comment type="catalytic activity">
    <reaction evidence="1">
        <text>ATP + protein L-histidine = ADP + protein N-phospho-L-histidine.</text>
        <dbReference type="EC" id="2.7.13.3"/>
    </reaction>
</comment>
<dbReference type="AlphaFoldDB" id="A0A844GWB8"/>
<keyword evidence="11" id="KW-0067">ATP-binding</keyword>
<keyword evidence="5" id="KW-1003">Cell membrane</keyword>
<keyword evidence="13" id="KW-0902">Two-component regulatory system</keyword>
<keyword evidence="8 18" id="KW-0812">Transmembrane</keyword>
<dbReference type="EMBL" id="WMIA01000018">
    <property type="protein sequence ID" value="MTF39863.1"/>
    <property type="molecule type" value="Genomic_DNA"/>
</dbReference>
<dbReference type="Pfam" id="PF02743">
    <property type="entry name" value="dCache_1"/>
    <property type="match status" value="1"/>
</dbReference>
<evidence type="ECO:0000256" key="17">
    <source>
        <dbReference type="SAM" id="Coils"/>
    </source>
</evidence>
<dbReference type="SMART" id="SM00387">
    <property type="entry name" value="HATPase_c"/>
    <property type="match status" value="1"/>
</dbReference>
<sequence>MTFPLYFPFSLTQFWNNSNLRKKLALSFGISTFLLSIIFSLVVSQSLKSHIQKEKIIFLQQISNELTNTFNRGLFERQHDIENMAILPRFRNPTNNKEDRRLFLEKLQNSYQYYAWIGFANTEGIVEVATGKLLEGEKVNERPWFIEGLKSIFIGDVHEAKLLARKLPPLPNGEPLRFLNVSIPVYNRQGSLTGVLGAHLSWNWIEDVEDSLVENIPNDQQIQILIIANDGLILFDSGNSWRGKTVTYPPEDAISTEFFNNNDYIISTQADKGNFLVNNLGWRIVVRQPKITAFKSIGILQRKILFWGLLLATIFSLIGWYFASYLTQPLLNLAYYADQIRRGDYEIIKRDRTLFANTKKHKYYNNYFKIQNEISLLYNSFEELIFTLIKKENDLKNINKQLEEKVKIRTQDLRKAKEIAEKANQAKSVFLSSMSHELRTPLNAILGFSQLILEEENITKDTKENLQIIINSGEHLLSLINEVLEISKIEAGKMVLNNSTFNFYELASSLKSMLLIKATEKNINLLLEIDNNIPKFICADERKLKQILLNLISNSLKFTQAGSITVKAVLETENKIYFAITDTGRGMKPEELEKLFTPFFQTESGIESKQGTGLGLTISRQFVKMMGGELKVKSQFNQGTTFEFTINFQSDSLPCHQKEAFNLRKIIGVKANTANYRILIVDDEENNRLLLTKLLQPLGFSLKEAVNGKEAVEIWQDWQPHLIWMDIGMPVMDGFQATRAIRKKESMTESSHQTIIIALTAHAFMEEKGEILAVGCEEVVNKPFIKEIIFEKLQQFLKLEYIYNFSSVITPFVTNVDKSDTSEIKRKILVAEDNLVNQKLVVNLLNKLNYTVKIAKDGEEVIEILKKEDYDLIFMDIEMPKINGIKATEIIYQEFSHRQIPPIIAMSAHEDENIISVCKSVGMKDYICKPIKQNNLKLILEKYIGVKS</sequence>
<dbReference type="InterPro" id="IPR005467">
    <property type="entry name" value="His_kinase_dom"/>
</dbReference>
<proteinExistence type="inferred from homology"/>
<evidence type="ECO:0000256" key="9">
    <source>
        <dbReference type="ARBA" id="ARBA00022741"/>
    </source>
</evidence>
<feature type="transmembrane region" description="Helical" evidence="18">
    <location>
        <begin position="24"/>
        <end position="43"/>
    </location>
</feature>
<evidence type="ECO:0000256" key="14">
    <source>
        <dbReference type="ARBA" id="ARBA00023136"/>
    </source>
</evidence>
<dbReference type="PRINTS" id="PR00344">
    <property type="entry name" value="BCTRLSENSOR"/>
</dbReference>
<keyword evidence="9" id="KW-0547">Nucleotide-binding</keyword>
<evidence type="ECO:0000256" key="1">
    <source>
        <dbReference type="ARBA" id="ARBA00000085"/>
    </source>
</evidence>
<dbReference type="PANTHER" id="PTHR45339">
    <property type="entry name" value="HYBRID SIGNAL TRANSDUCTION HISTIDINE KINASE J"/>
    <property type="match status" value="1"/>
</dbReference>
<dbReference type="Proteomes" id="UP000437131">
    <property type="component" value="Unassembled WGS sequence"/>
</dbReference>
<dbReference type="EC" id="2.7.13.3" evidence="4"/>
<dbReference type="InterPro" id="IPR011006">
    <property type="entry name" value="CheY-like_superfamily"/>
</dbReference>
<dbReference type="Gene3D" id="6.10.340.10">
    <property type="match status" value="1"/>
</dbReference>
<dbReference type="Gene3D" id="1.10.287.130">
    <property type="match status" value="1"/>
</dbReference>
<comment type="similarity">
    <text evidence="3">In the N-terminal section; belongs to the phytochrome family.</text>
</comment>
<feature type="domain" description="Response regulatory" evidence="20">
    <location>
        <begin position="827"/>
        <end position="944"/>
    </location>
</feature>
<comment type="subcellular location">
    <subcellularLocation>
        <location evidence="2">Cell membrane</location>
        <topology evidence="2">Multi-pass membrane protein</topology>
    </subcellularLocation>
</comment>
<evidence type="ECO:0000256" key="11">
    <source>
        <dbReference type="ARBA" id="ARBA00022840"/>
    </source>
</evidence>
<keyword evidence="14 18" id="KW-0472">Membrane</keyword>
<dbReference type="InterPro" id="IPR004358">
    <property type="entry name" value="Sig_transdc_His_kin-like_C"/>
</dbReference>
<keyword evidence="7" id="KW-0808">Transferase</keyword>
<dbReference type="GO" id="GO:0005524">
    <property type="term" value="F:ATP binding"/>
    <property type="evidence" value="ECO:0007669"/>
    <property type="project" value="UniProtKB-KW"/>
</dbReference>
<dbReference type="SUPFAM" id="SSF55874">
    <property type="entry name" value="ATPase domain of HSP90 chaperone/DNA topoisomerase II/histidine kinase"/>
    <property type="match status" value="1"/>
</dbReference>
<dbReference type="Pfam" id="PF00072">
    <property type="entry name" value="Response_reg"/>
    <property type="match status" value="2"/>
</dbReference>
<dbReference type="SMART" id="SM00388">
    <property type="entry name" value="HisKA"/>
    <property type="match status" value="1"/>
</dbReference>
<dbReference type="GO" id="GO:0000155">
    <property type="term" value="F:phosphorelay sensor kinase activity"/>
    <property type="evidence" value="ECO:0007669"/>
    <property type="project" value="InterPro"/>
</dbReference>
<feature type="modified residue" description="4-aspartylphosphate" evidence="16">
    <location>
        <position position="876"/>
    </location>
</feature>
<feature type="transmembrane region" description="Helical" evidence="18">
    <location>
        <begin position="304"/>
        <end position="323"/>
    </location>
</feature>
<evidence type="ECO:0000313" key="22">
    <source>
        <dbReference type="Proteomes" id="UP000437131"/>
    </source>
</evidence>
<dbReference type="FunFam" id="1.10.287.130:FF:000004">
    <property type="entry name" value="Ethylene receptor 1"/>
    <property type="match status" value="1"/>
</dbReference>
<dbReference type="Pfam" id="PF02518">
    <property type="entry name" value="HATPase_c"/>
    <property type="match status" value="1"/>
</dbReference>
<dbReference type="SMART" id="SM00448">
    <property type="entry name" value="REC"/>
    <property type="match status" value="2"/>
</dbReference>
<feature type="domain" description="Response regulatory" evidence="20">
    <location>
        <begin position="677"/>
        <end position="797"/>
    </location>
</feature>
<feature type="modified residue" description="4-aspartylphosphate" evidence="16">
    <location>
        <position position="726"/>
    </location>
</feature>
<dbReference type="InterPro" id="IPR001789">
    <property type="entry name" value="Sig_transdc_resp-reg_receiver"/>
</dbReference>
<accession>A0A844GWB8</accession>
<evidence type="ECO:0000313" key="21">
    <source>
        <dbReference type="EMBL" id="MTF39863.1"/>
    </source>
</evidence>
<feature type="coiled-coil region" evidence="17">
    <location>
        <begin position="388"/>
        <end position="419"/>
    </location>
</feature>
<dbReference type="Gene3D" id="3.30.450.20">
    <property type="entry name" value="PAS domain"/>
    <property type="match status" value="1"/>
</dbReference>
<dbReference type="CDD" id="cd16922">
    <property type="entry name" value="HATPase_EvgS-ArcB-TorS-like"/>
    <property type="match status" value="1"/>
</dbReference>
<evidence type="ECO:0000256" key="8">
    <source>
        <dbReference type="ARBA" id="ARBA00022692"/>
    </source>
</evidence>
<comment type="caution">
    <text evidence="21">The sequence shown here is derived from an EMBL/GenBank/DDBJ whole genome shotgun (WGS) entry which is preliminary data.</text>
</comment>
<dbReference type="InterPro" id="IPR003661">
    <property type="entry name" value="HisK_dim/P_dom"/>
</dbReference>
<protein>
    <recommendedName>
        <fullName evidence="15">Circadian input-output histidine kinase CikA</fullName>
        <ecNumber evidence="4">2.7.13.3</ecNumber>
    </recommendedName>
</protein>
<dbReference type="Gene3D" id="3.30.565.10">
    <property type="entry name" value="Histidine kinase-like ATPase, C-terminal domain"/>
    <property type="match status" value="1"/>
</dbReference>
<feature type="domain" description="Histidine kinase" evidence="19">
    <location>
        <begin position="433"/>
        <end position="650"/>
    </location>
</feature>
<evidence type="ECO:0000256" key="18">
    <source>
        <dbReference type="SAM" id="Phobius"/>
    </source>
</evidence>
<dbReference type="SUPFAM" id="SSF52172">
    <property type="entry name" value="CheY-like"/>
    <property type="match status" value="2"/>
</dbReference>
<dbReference type="Gene3D" id="3.40.50.2300">
    <property type="match status" value="2"/>
</dbReference>
<dbReference type="InterPro" id="IPR003594">
    <property type="entry name" value="HATPase_dom"/>
</dbReference>
<evidence type="ECO:0000256" key="12">
    <source>
        <dbReference type="ARBA" id="ARBA00022989"/>
    </source>
</evidence>
<evidence type="ECO:0000256" key="2">
    <source>
        <dbReference type="ARBA" id="ARBA00004651"/>
    </source>
</evidence>
<dbReference type="RefSeq" id="WP_155084281.1">
    <property type="nucleotide sequence ID" value="NZ_WMIA01000018.1"/>
</dbReference>
<evidence type="ECO:0000256" key="7">
    <source>
        <dbReference type="ARBA" id="ARBA00022679"/>
    </source>
</evidence>
<dbReference type="SUPFAM" id="SSF47384">
    <property type="entry name" value="Homodimeric domain of signal transducing histidine kinase"/>
    <property type="match status" value="1"/>
</dbReference>
<name>A0A844GWB8_9CHRO</name>
<evidence type="ECO:0000256" key="3">
    <source>
        <dbReference type="ARBA" id="ARBA00006402"/>
    </source>
</evidence>
<evidence type="ECO:0000259" key="19">
    <source>
        <dbReference type="PROSITE" id="PS50109"/>
    </source>
</evidence>
<organism evidence="21 22">
    <name type="scientific">Cyanobacterium aponinum 0216</name>
    <dbReference type="NCBI Taxonomy" id="2676140"/>
    <lineage>
        <taxon>Bacteria</taxon>
        <taxon>Bacillati</taxon>
        <taxon>Cyanobacteriota</taxon>
        <taxon>Cyanophyceae</taxon>
        <taxon>Oscillatoriophycideae</taxon>
        <taxon>Chroococcales</taxon>
        <taxon>Geminocystaceae</taxon>
        <taxon>Cyanobacterium</taxon>
    </lineage>
</organism>
<dbReference type="PROSITE" id="PS50109">
    <property type="entry name" value="HIS_KIN"/>
    <property type="match status" value="1"/>
</dbReference>
<evidence type="ECO:0000256" key="15">
    <source>
        <dbReference type="ARBA" id="ARBA00074306"/>
    </source>
</evidence>
<dbReference type="CDD" id="cd17546">
    <property type="entry name" value="REC_hyHK_CKI1_RcsC-like"/>
    <property type="match status" value="2"/>
</dbReference>
<evidence type="ECO:0000256" key="16">
    <source>
        <dbReference type="PROSITE-ProRule" id="PRU00169"/>
    </source>
</evidence>
<evidence type="ECO:0000256" key="5">
    <source>
        <dbReference type="ARBA" id="ARBA00022475"/>
    </source>
</evidence>
<evidence type="ECO:0000256" key="10">
    <source>
        <dbReference type="ARBA" id="ARBA00022777"/>
    </source>
</evidence>
<keyword evidence="6 16" id="KW-0597">Phosphoprotein</keyword>
<reference evidence="21 22" key="1">
    <citation type="submission" date="2019-11" db="EMBL/GenBank/DDBJ databases">
        <title>Isolation of a new High Light Tolerant Cyanobacteria.</title>
        <authorList>
            <person name="Dobson Z."/>
            <person name="Vaughn N."/>
            <person name="Vaughn M."/>
            <person name="Fromme P."/>
            <person name="Mazor Y."/>
        </authorList>
    </citation>
    <scope>NUCLEOTIDE SEQUENCE [LARGE SCALE GENOMIC DNA]</scope>
    <source>
        <strain evidence="21 22">0216</strain>
    </source>
</reference>
<keyword evidence="17" id="KW-0175">Coiled coil</keyword>
<evidence type="ECO:0000256" key="6">
    <source>
        <dbReference type="ARBA" id="ARBA00022553"/>
    </source>
</evidence>
<gene>
    <name evidence="21" type="ORF">GGC33_13135</name>
</gene>
<dbReference type="CDD" id="cd00082">
    <property type="entry name" value="HisKA"/>
    <property type="match status" value="1"/>
</dbReference>
<evidence type="ECO:0000259" key="20">
    <source>
        <dbReference type="PROSITE" id="PS50110"/>
    </source>
</evidence>
<dbReference type="InterPro" id="IPR036890">
    <property type="entry name" value="HATPase_C_sf"/>
</dbReference>
<dbReference type="GO" id="GO:0005886">
    <property type="term" value="C:plasma membrane"/>
    <property type="evidence" value="ECO:0007669"/>
    <property type="project" value="UniProtKB-SubCell"/>
</dbReference>
<dbReference type="InterPro" id="IPR033479">
    <property type="entry name" value="dCache_1"/>
</dbReference>
<dbReference type="PROSITE" id="PS50110">
    <property type="entry name" value="RESPONSE_REGULATORY"/>
    <property type="match status" value="2"/>
</dbReference>
<keyword evidence="10" id="KW-0418">Kinase</keyword>
<evidence type="ECO:0000256" key="4">
    <source>
        <dbReference type="ARBA" id="ARBA00012438"/>
    </source>
</evidence>
<dbReference type="PANTHER" id="PTHR45339:SF1">
    <property type="entry name" value="HYBRID SIGNAL TRANSDUCTION HISTIDINE KINASE J"/>
    <property type="match status" value="1"/>
</dbReference>
<dbReference type="InterPro" id="IPR036097">
    <property type="entry name" value="HisK_dim/P_sf"/>
</dbReference>
<evidence type="ECO:0000256" key="13">
    <source>
        <dbReference type="ARBA" id="ARBA00023012"/>
    </source>
</evidence>
<keyword evidence="12 18" id="KW-1133">Transmembrane helix</keyword>
<dbReference type="Pfam" id="PF00512">
    <property type="entry name" value="HisKA"/>
    <property type="match status" value="1"/>
</dbReference>
<dbReference type="FunFam" id="3.30.565.10:FF:000010">
    <property type="entry name" value="Sensor histidine kinase RcsC"/>
    <property type="match status" value="1"/>
</dbReference>